<comment type="subcellular location">
    <subcellularLocation>
        <location evidence="1">Cell inner membrane</location>
        <topology evidence="1">Multi-pass membrane protein</topology>
    </subcellularLocation>
    <subcellularLocation>
        <location evidence="9">Cell membrane</location>
        <topology evidence="9">Multi-pass membrane protein</topology>
    </subcellularLocation>
</comment>
<dbReference type="PROSITE" id="PS51012">
    <property type="entry name" value="ABC_TM2"/>
    <property type="match status" value="1"/>
</dbReference>
<evidence type="ECO:0000256" key="7">
    <source>
        <dbReference type="ARBA" id="ARBA00022989"/>
    </source>
</evidence>
<evidence type="ECO:0000313" key="12">
    <source>
        <dbReference type="Proteomes" id="UP000293952"/>
    </source>
</evidence>
<feature type="transmembrane region" description="Helical" evidence="9">
    <location>
        <begin position="191"/>
        <end position="209"/>
    </location>
</feature>
<feature type="transmembrane region" description="Helical" evidence="9">
    <location>
        <begin position="79"/>
        <end position="100"/>
    </location>
</feature>
<feature type="transmembrane region" description="Helical" evidence="9">
    <location>
        <begin position="50"/>
        <end position="73"/>
    </location>
</feature>
<accession>A0A4Q4KLI8</accession>
<comment type="similarity">
    <text evidence="2 9">Belongs to the ABC-2 integral membrane protein family.</text>
</comment>
<reference evidence="11 12" key="1">
    <citation type="submission" date="2019-02" db="EMBL/GenBank/DDBJ databases">
        <title>Genome sequence of the sea-ice species Brumimicrobium glaciale.</title>
        <authorList>
            <person name="Bowman J.P."/>
        </authorList>
    </citation>
    <scope>NUCLEOTIDE SEQUENCE [LARGE SCALE GENOMIC DNA]</scope>
    <source>
        <strain evidence="11 12">IC156</strain>
    </source>
</reference>
<evidence type="ECO:0000256" key="5">
    <source>
        <dbReference type="ARBA" id="ARBA00022519"/>
    </source>
</evidence>
<evidence type="ECO:0000259" key="10">
    <source>
        <dbReference type="PROSITE" id="PS51012"/>
    </source>
</evidence>
<feature type="transmembrane region" description="Helical" evidence="9">
    <location>
        <begin position="121"/>
        <end position="151"/>
    </location>
</feature>
<evidence type="ECO:0000256" key="8">
    <source>
        <dbReference type="ARBA" id="ARBA00023136"/>
    </source>
</evidence>
<keyword evidence="8 9" id="KW-0472">Membrane</keyword>
<evidence type="ECO:0000256" key="6">
    <source>
        <dbReference type="ARBA" id="ARBA00022692"/>
    </source>
</evidence>
<dbReference type="RefSeq" id="WP_130093349.1">
    <property type="nucleotide sequence ID" value="NZ_SETE01000003.1"/>
</dbReference>
<dbReference type="PANTHER" id="PTHR30413:SF8">
    <property type="entry name" value="TRANSPORT PERMEASE PROTEIN"/>
    <property type="match status" value="1"/>
</dbReference>
<keyword evidence="3 9" id="KW-0813">Transport</keyword>
<sequence>MSKPVHKTIIDADKKSIIPDFKELYQYKDLFVTLAWRDFRVRYAQTTIGFLWAILQPIITLLILSLVFGRFVGVETGEVPHILFTVAGLSVWSYFSYVMTNSGSSIIASQNMIKKIYFPRLIIPLSKAVVGFIDFGVALLIMIVLMIYFQVPPSANVWLAPVFILIGVIAALAVGIWLSALTVRYRDFQHIVPFMVQIGLYITPVAYPAEFAVKQLPEWAATLYYLNPMAGVVQGFRWSMFGGDAPGPLMFVSIIMILVIFVSGLFYFRKVEGDMADYV</sequence>
<keyword evidence="7 9" id="KW-1133">Transmembrane helix</keyword>
<keyword evidence="4 9" id="KW-1003">Cell membrane</keyword>
<dbReference type="GO" id="GO:0140359">
    <property type="term" value="F:ABC-type transporter activity"/>
    <property type="evidence" value="ECO:0007669"/>
    <property type="project" value="InterPro"/>
</dbReference>
<evidence type="ECO:0000256" key="4">
    <source>
        <dbReference type="ARBA" id="ARBA00022475"/>
    </source>
</evidence>
<keyword evidence="5" id="KW-0997">Cell inner membrane</keyword>
<dbReference type="PANTHER" id="PTHR30413">
    <property type="entry name" value="INNER MEMBRANE TRANSPORT PERMEASE"/>
    <property type="match status" value="1"/>
</dbReference>
<dbReference type="Pfam" id="PF01061">
    <property type="entry name" value="ABC2_membrane"/>
    <property type="match status" value="1"/>
</dbReference>
<dbReference type="AlphaFoldDB" id="A0A4Q4KLI8"/>
<feature type="domain" description="ABC transmembrane type-2" evidence="10">
    <location>
        <begin position="48"/>
        <end position="271"/>
    </location>
</feature>
<feature type="transmembrane region" description="Helical" evidence="9">
    <location>
        <begin position="249"/>
        <end position="268"/>
    </location>
</feature>
<keyword evidence="6 9" id="KW-0812">Transmembrane</keyword>
<dbReference type="Proteomes" id="UP000293952">
    <property type="component" value="Unassembled WGS sequence"/>
</dbReference>
<dbReference type="EMBL" id="SETE01000003">
    <property type="protein sequence ID" value="RYM33908.1"/>
    <property type="molecule type" value="Genomic_DNA"/>
</dbReference>
<dbReference type="GO" id="GO:0015920">
    <property type="term" value="P:lipopolysaccharide transport"/>
    <property type="evidence" value="ECO:0007669"/>
    <property type="project" value="TreeGrafter"/>
</dbReference>
<proteinExistence type="inferred from homology"/>
<feature type="transmembrane region" description="Helical" evidence="9">
    <location>
        <begin position="157"/>
        <end position="179"/>
    </location>
</feature>
<evidence type="ECO:0000256" key="1">
    <source>
        <dbReference type="ARBA" id="ARBA00004429"/>
    </source>
</evidence>
<comment type="caution">
    <text evidence="11">The sequence shown here is derived from an EMBL/GenBank/DDBJ whole genome shotgun (WGS) entry which is preliminary data.</text>
</comment>
<organism evidence="11 12">
    <name type="scientific">Brumimicrobium glaciale</name>
    <dbReference type="NCBI Taxonomy" id="200475"/>
    <lineage>
        <taxon>Bacteria</taxon>
        <taxon>Pseudomonadati</taxon>
        <taxon>Bacteroidota</taxon>
        <taxon>Flavobacteriia</taxon>
        <taxon>Flavobacteriales</taxon>
        <taxon>Crocinitomicaceae</taxon>
        <taxon>Brumimicrobium</taxon>
    </lineage>
</organism>
<evidence type="ECO:0000256" key="3">
    <source>
        <dbReference type="ARBA" id="ARBA00022448"/>
    </source>
</evidence>
<protein>
    <recommendedName>
        <fullName evidence="9">Transport permease protein</fullName>
    </recommendedName>
</protein>
<evidence type="ECO:0000256" key="2">
    <source>
        <dbReference type="ARBA" id="ARBA00007783"/>
    </source>
</evidence>
<dbReference type="InterPro" id="IPR013525">
    <property type="entry name" value="ABC2_TM"/>
</dbReference>
<dbReference type="OrthoDB" id="9786910at2"/>
<evidence type="ECO:0000313" key="11">
    <source>
        <dbReference type="EMBL" id="RYM33908.1"/>
    </source>
</evidence>
<evidence type="ECO:0000256" key="9">
    <source>
        <dbReference type="RuleBase" id="RU361157"/>
    </source>
</evidence>
<dbReference type="GO" id="GO:0005886">
    <property type="term" value="C:plasma membrane"/>
    <property type="evidence" value="ECO:0007669"/>
    <property type="project" value="UniProtKB-SubCell"/>
</dbReference>
<name>A0A4Q4KLI8_9FLAO</name>
<gene>
    <name evidence="11" type="ORF">ERX46_08055</name>
</gene>
<dbReference type="InterPro" id="IPR047817">
    <property type="entry name" value="ABC2_TM_bact-type"/>
</dbReference>
<keyword evidence="12" id="KW-1185">Reference proteome</keyword>